<dbReference type="InterPro" id="IPR012434">
    <property type="entry name" value="DUF1631"/>
</dbReference>
<keyword evidence="3" id="KW-1185">Reference proteome</keyword>
<dbReference type="AlphaFoldDB" id="A0A5C8ZPS6"/>
<evidence type="ECO:0000256" key="1">
    <source>
        <dbReference type="SAM" id="MobiDB-lite"/>
    </source>
</evidence>
<proteinExistence type="predicted"/>
<comment type="caution">
    <text evidence="2">The sequence shown here is derived from an EMBL/GenBank/DDBJ whole genome shotgun (WGS) entry which is preliminary data.</text>
</comment>
<dbReference type="EMBL" id="VRYZ01000008">
    <property type="protein sequence ID" value="TXS89679.1"/>
    <property type="molecule type" value="Genomic_DNA"/>
</dbReference>
<dbReference type="Proteomes" id="UP000321933">
    <property type="component" value="Unassembled WGS sequence"/>
</dbReference>
<evidence type="ECO:0000313" key="3">
    <source>
        <dbReference type="Proteomes" id="UP000321933"/>
    </source>
</evidence>
<evidence type="ECO:0000313" key="2">
    <source>
        <dbReference type="EMBL" id="TXS89679.1"/>
    </source>
</evidence>
<feature type="compositionally biased region" description="Basic and acidic residues" evidence="1">
    <location>
        <begin position="511"/>
        <end position="521"/>
    </location>
</feature>
<reference evidence="2 3" key="1">
    <citation type="submission" date="2019-08" db="EMBL/GenBank/DDBJ databases">
        <title>Parahaliea maris sp. nov., isolated from the surface seawater.</title>
        <authorList>
            <person name="Liu Y."/>
        </authorList>
    </citation>
    <scope>NUCLEOTIDE SEQUENCE [LARGE SCALE GENOMIC DNA]</scope>
    <source>
        <strain evidence="2 3">S2-26</strain>
    </source>
</reference>
<name>A0A5C8ZPS6_9GAMM</name>
<dbReference type="OrthoDB" id="5727471at2"/>
<organism evidence="2 3">
    <name type="scientific">Parahaliea aestuarii</name>
    <dbReference type="NCBI Taxonomy" id="1852021"/>
    <lineage>
        <taxon>Bacteria</taxon>
        <taxon>Pseudomonadati</taxon>
        <taxon>Pseudomonadota</taxon>
        <taxon>Gammaproteobacteria</taxon>
        <taxon>Cellvibrionales</taxon>
        <taxon>Halieaceae</taxon>
        <taxon>Parahaliea</taxon>
    </lineage>
</organism>
<feature type="region of interest" description="Disordered" evidence="1">
    <location>
        <begin position="431"/>
        <end position="474"/>
    </location>
</feature>
<protein>
    <submittedName>
        <fullName evidence="2">DUF1631 domain-containing protein</fullName>
    </submittedName>
</protein>
<gene>
    <name evidence="2" type="ORF">FVW59_16845</name>
</gene>
<feature type="region of interest" description="Disordered" evidence="1">
    <location>
        <begin position="511"/>
        <end position="538"/>
    </location>
</feature>
<feature type="compositionally biased region" description="Basic and acidic residues" evidence="1">
    <location>
        <begin position="463"/>
        <end position="474"/>
    </location>
</feature>
<sequence>MIQGACLIPEQALLKQILHQATGGRYPSASCIIAPSIRLRLLACACAPRCRPMNSLSANDLPLPADLSVAYAEVANLARKAFSNWLSDVDVADSVKAHLALLESTVLSIARTDQDFLSPGQHPLHRLLDWAGVAFAGVDDTSSAGQNALAILQALCRMLQADDAARQKLSSALRVSQDRLQRLVTEHQRQADESCQPVNRASRQLIASLQVAETLNQYLDTPLPEAVGEFLSGPWRTCGSLTLETRGRSSEGWKVFSSATERLIQVVSPGEMTQARRRQALEFTSALPRILERLCGDNTVEYGAFIQSLFGVEQVLLQIARGTEPKTGDIPLLQGREVLAAGASEYFSALNDWYRHAPGSGHIRIRLGAVDIGNDRLQFYRFDGELQLELSSLEAEALAHRGELVPLATRHAAFSLALAAAAGIATTDDFRREFGVPPPRVQKQQAQENERQRRDVLLSSRQKKAELASREAARRLQAETEMQAEAARQEEAVLEYRKRFEARARAAIAEQRRRREAEESGQHPAETDAPAAQASEPAIPEDAEVAQYREHRKRFFEQELTAVQAAASLEADVAATASGAAEQAAESIKGTIGTWYAFHDGRIPLLAKLAGFEKVSGQFLFTNRQGHLIRKLVISELTELIASGQFAAVTMVFFDVGSGH</sequence>
<dbReference type="Pfam" id="PF07793">
    <property type="entry name" value="DUF1631"/>
    <property type="match status" value="1"/>
</dbReference>
<accession>A0A5C8ZPS6</accession>